<dbReference type="PANTHER" id="PTHR43017:SF1">
    <property type="entry name" value="ACETYLTRANSFERASE YJL218W-RELATED"/>
    <property type="match status" value="1"/>
</dbReference>
<proteinExistence type="inferred from homology"/>
<protein>
    <recommendedName>
        <fullName evidence="5">Acetyltransferase</fullName>
        <ecNumber evidence="5">2.3.1.-</ecNumber>
    </recommendedName>
</protein>
<evidence type="ECO:0000256" key="4">
    <source>
        <dbReference type="ARBA" id="ARBA00023315"/>
    </source>
</evidence>
<dbReference type="Pfam" id="PF14602">
    <property type="entry name" value="Hexapep_2"/>
    <property type="match status" value="1"/>
</dbReference>
<dbReference type="Pfam" id="PF12464">
    <property type="entry name" value="Mac"/>
    <property type="match status" value="1"/>
</dbReference>
<evidence type="ECO:0000259" key="6">
    <source>
        <dbReference type="SMART" id="SM01266"/>
    </source>
</evidence>
<evidence type="ECO:0000313" key="7">
    <source>
        <dbReference type="EMBL" id="PJG84973.1"/>
    </source>
</evidence>
<evidence type="ECO:0000256" key="2">
    <source>
        <dbReference type="ARBA" id="ARBA00022679"/>
    </source>
</evidence>
<gene>
    <name evidence="7" type="ORF">CVP05_09085</name>
</gene>
<reference evidence="7 8" key="1">
    <citation type="submission" date="2017-11" db="EMBL/GenBank/DDBJ databases">
        <title>Reclassification of Bisgaard taxon 7 as Conservatibacter flavescens gen. nov., sp. nov.</title>
        <authorList>
            <person name="Christensen H."/>
        </authorList>
    </citation>
    <scope>NUCLEOTIDE SEQUENCE [LARGE SCALE GENOMIC DNA]</scope>
    <source>
        <strain evidence="7 8">7_4</strain>
    </source>
</reference>
<dbReference type="EMBL" id="PHHA01000020">
    <property type="protein sequence ID" value="PJG84973.1"/>
    <property type="molecule type" value="Genomic_DNA"/>
</dbReference>
<dbReference type="SUPFAM" id="SSF51161">
    <property type="entry name" value="Trimeric LpxA-like enzymes"/>
    <property type="match status" value="1"/>
</dbReference>
<dbReference type="PANTHER" id="PTHR43017">
    <property type="entry name" value="GALACTOSIDE O-ACETYLTRANSFERASE"/>
    <property type="match status" value="1"/>
</dbReference>
<dbReference type="FunFam" id="2.160.10.10:FF:000008">
    <property type="entry name" value="Maltose O-acetyltransferase"/>
    <property type="match status" value="1"/>
</dbReference>
<dbReference type="Gene3D" id="2.160.10.10">
    <property type="entry name" value="Hexapeptide repeat proteins"/>
    <property type="match status" value="1"/>
</dbReference>
<dbReference type="OrthoDB" id="9815592at2"/>
<feature type="domain" description="Maltose/galactoside acetyltransferase" evidence="6">
    <location>
        <begin position="5"/>
        <end position="60"/>
    </location>
</feature>
<dbReference type="RefSeq" id="WP_100289251.1">
    <property type="nucleotide sequence ID" value="NZ_PHHA01000020.1"/>
</dbReference>
<dbReference type="CDD" id="cd03357">
    <property type="entry name" value="LbH_MAT_GAT"/>
    <property type="match status" value="1"/>
</dbReference>
<keyword evidence="3" id="KW-0677">Repeat</keyword>
<dbReference type="EC" id="2.3.1.-" evidence="5"/>
<evidence type="ECO:0000313" key="8">
    <source>
        <dbReference type="Proteomes" id="UP000229329"/>
    </source>
</evidence>
<comment type="similarity">
    <text evidence="1 5">Belongs to the transferase hexapeptide repeat family.</text>
</comment>
<dbReference type="InterPro" id="IPR018357">
    <property type="entry name" value="Hexapep_transf_CS"/>
</dbReference>
<comment type="caution">
    <text evidence="7">The sequence shown here is derived from an EMBL/GenBank/DDBJ whole genome shotgun (WGS) entry which is preliminary data.</text>
</comment>
<dbReference type="PROSITE" id="PS00101">
    <property type="entry name" value="HEXAPEP_TRANSFERASES"/>
    <property type="match status" value="1"/>
</dbReference>
<name>A0A2M8S1F0_9PAST</name>
<sequence length="202" mass="22592">MLTEKEKMLSGLAHDPYDPELKRLRIENKERLFDYNTQIRPSETEKRAALLKKILGKAGEDPHINPPFYCDYGCNIEVGDRFFANYHCTILDNGGVKIGDDVMFAPNVSLYTVGHPLHPELRRQGVEQALPIRIGDNVWLGGNVIVLPGVTIGDNVVVAAGSIVTKDIPPNSLAMGVPCKVVRPITEQDREQYYRDFCSDIL</sequence>
<keyword evidence="8" id="KW-1185">Reference proteome</keyword>
<dbReference type="InterPro" id="IPR039369">
    <property type="entry name" value="LacA-like"/>
</dbReference>
<keyword evidence="4 5" id="KW-0012">Acyltransferase</keyword>
<evidence type="ECO:0000256" key="1">
    <source>
        <dbReference type="ARBA" id="ARBA00007274"/>
    </source>
</evidence>
<accession>A0A2M8S1F0</accession>
<evidence type="ECO:0000256" key="5">
    <source>
        <dbReference type="RuleBase" id="RU367021"/>
    </source>
</evidence>
<dbReference type="Proteomes" id="UP000229329">
    <property type="component" value="Unassembled WGS sequence"/>
</dbReference>
<dbReference type="InterPro" id="IPR011004">
    <property type="entry name" value="Trimer_LpxA-like_sf"/>
</dbReference>
<keyword evidence="2 5" id="KW-0808">Transferase</keyword>
<dbReference type="InterPro" id="IPR024688">
    <property type="entry name" value="Mac_dom"/>
</dbReference>
<dbReference type="GO" id="GO:0008870">
    <property type="term" value="F:galactoside O-acetyltransferase activity"/>
    <property type="evidence" value="ECO:0007669"/>
    <property type="project" value="TreeGrafter"/>
</dbReference>
<dbReference type="AlphaFoldDB" id="A0A2M8S1F0"/>
<evidence type="ECO:0000256" key="3">
    <source>
        <dbReference type="ARBA" id="ARBA00022737"/>
    </source>
</evidence>
<dbReference type="SMART" id="SM01266">
    <property type="entry name" value="Mac"/>
    <property type="match status" value="1"/>
</dbReference>
<dbReference type="InterPro" id="IPR001451">
    <property type="entry name" value="Hexapep"/>
</dbReference>
<organism evidence="7 8">
    <name type="scientific">Conservatibacter flavescens</name>
    <dbReference type="NCBI Taxonomy" id="28161"/>
    <lineage>
        <taxon>Bacteria</taxon>
        <taxon>Pseudomonadati</taxon>
        <taxon>Pseudomonadota</taxon>
        <taxon>Gammaproteobacteria</taxon>
        <taxon>Pasteurellales</taxon>
        <taxon>Pasteurellaceae</taxon>
        <taxon>Conservatibacter</taxon>
    </lineage>
</organism>